<feature type="compositionally biased region" description="Polar residues" evidence="1">
    <location>
        <begin position="601"/>
        <end position="610"/>
    </location>
</feature>
<name>A0A9W4UKM5_9PLEO</name>
<dbReference type="Proteomes" id="UP001152607">
    <property type="component" value="Unassembled WGS sequence"/>
</dbReference>
<protein>
    <submittedName>
        <fullName evidence="2">Uncharacterized protein</fullName>
    </submittedName>
</protein>
<dbReference type="EMBL" id="CAOQHR010000007">
    <property type="protein sequence ID" value="CAI6337419.1"/>
    <property type="molecule type" value="Genomic_DNA"/>
</dbReference>
<gene>
    <name evidence="2" type="ORF">PDIGIT_LOCUS10531</name>
</gene>
<evidence type="ECO:0000256" key="1">
    <source>
        <dbReference type="SAM" id="MobiDB-lite"/>
    </source>
</evidence>
<evidence type="ECO:0000313" key="2">
    <source>
        <dbReference type="EMBL" id="CAI6337419.1"/>
    </source>
</evidence>
<dbReference type="OrthoDB" id="3797324at2759"/>
<accession>A0A9W4UKM5</accession>
<evidence type="ECO:0000313" key="3">
    <source>
        <dbReference type="Proteomes" id="UP001152607"/>
    </source>
</evidence>
<sequence length="694" mass="79997">MPPGIYSRGTICNPPETTNNVLGIPPDEVNKLIYEIREIRQLLFCRLLISHATLLPAALRASTPEEFLADPAVTPAELRDFSLRFEQPTLQEVRDACADFARGNEELDDDQVDVSEDDPQQELVNQFNDKIEKRRASLGWDTGLNRWQTKHEQALQKQNSRPLFHTEGNTNVDFGEVDDNNVFRSKKIRIKVCGKEIWNYPSQSAMARGGWLHFSILAKGTRVGEAVQVCRNWDEFWSLNILAIYAYFPSVSWREWTGDTVRGQLLQLGFIPKFSFNLADRMSIRKQDGRHTQGGRAHQAKEYRNFMCGHIKRSDPVSRRFVQYLTMEASKLCILERDAKTGRILVSPPEEERWLIREKHGIGRASRNDWNIISKVDETLFERVDDMMYTRFRFGFNDHYEIIIWDVEAGLDASILGNIFQVTLSKAYRFTNIRDFYKPAQHVVEQLHREEVTKRCRGLRPGEESIWDNIQALPDSAFVHTMYTKDKKAGAWVRRDPTVQDNYENFYNDIDVAEDEVLFLEEKEGRRATAITNHSDLIMRGLEESGPRLIRFVHDLDTNDDSDEYTDAAFAIKSGKTAASKSIEDKEASEISRAEGRRPKSTNGSKTVALRNGNTRFNQQVRGRTTESAAVDDYLLTEMEAGRNRQMRWQHDVDTCPNDFADDCRRNLARMGSNRPPRHCTPLQSRNHRALLLP</sequence>
<comment type="caution">
    <text evidence="2">The sequence shown here is derived from an EMBL/GenBank/DDBJ whole genome shotgun (WGS) entry which is preliminary data.</text>
</comment>
<organism evidence="2 3">
    <name type="scientific">Periconia digitata</name>
    <dbReference type="NCBI Taxonomy" id="1303443"/>
    <lineage>
        <taxon>Eukaryota</taxon>
        <taxon>Fungi</taxon>
        <taxon>Dikarya</taxon>
        <taxon>Ascomycota</taxon>
        <taxon>Pezizomycotina</taxon>
        <taxon>Dothideomycetes</taxon>
        <taxon>Pleosporomycetidae</taxon>
        <taxon>Pleosporales</taxon>
        <taxon>Massarineae</taxon>
        <taxon>Periconiaceae</taxon>
        <taxon>Periconia</taxon>
    </lineage>
</organism>
<feature type="region of interest" description="Disordered" evidence="1">
    <location>
        <begin position="576"/>
        <end position="610"/>
    </location>
</feature>
<feature type="compositionally biased region" description="Basic and acidic residues" evidence="1">
    <location>
        <begin position="582"/>
        <end position="598"/>
    </location>
</feature>
<dbReference type="AlphaFoldDB" id="A0A9W4UKM5"/>
<keyword evidence="3" id="KW-1185">Reference proteome</keyword>
<feature type="region of interest" description="Disordered" evidence="1">
    <location>
        <begin position="673"/>
        <end position="694"/>
    </location>
</feature>
<reference evidence="2" key="1">
    <citation type="submission" date="2023-01" db="EMBL/GenBank/DDBJ databases">
        <authorList>
            <person name="Van Ghelder C."/>
            <person name="Rancurel C."/>
        </authorList>
    </citation>
    <scope>NUCLEOTIDE SEQUENCE</scope>
    <source>
        <strain evidence="2">CNCM I-4278</strain>
    </source>
</reference>
<proteinExistence type="predicted"/>